<keyword evidence="3" id="KW-1185">Reference proteome</keyword>
<dbReference type="OrthoDB" id="78101at2759"/>
<reference evidence="2" key="1">
    <citation type="thesis" date="2020" institute="ProQuest LLC" country="789 East Eisenhower Parkway, Ann Arbor, MI, USA">
        <title>Comparative Genomics and Chromosome Evolution.</title>
        <authorList>
            <person name="Mudd A.B."/>
        </authorList>
    </citation>
    <scope>NUCLEOTIDE SEQUENCE</scope>
    <source>
        <strain evidence="2">HN-11 Male</strain>
        <tissue evidence="2">Kidney and liver</tissue>
    </source>
</reference>
<gene>
    <name evidence="2" type="ORF">GDO78_021518</name>
</gene>
<dbReference type="AlphaFoldDB" id="A0A8J6JUM0"/>
<evidence type="ECO:0000313" key="2">
    <source>
        <dbReference type="EMBL" id="KAG9472038.1"/>
    </source>
</evidence>
<name>A0A8J6JUM0_ELECQ</name>
<protein>
    <submittedName>
        <fullName evidence="2">Uncharacterized protein</fullName>
    </submittedName>
</protein>
<dbReference type="InterPro" id="IPR055310">
    <property type="entry name" value="CEP112"/>
</dbReference>
<dbReference type="PANTHER" id="PTHR18871:SF2">
    <property type="entry name" value="CENTROSOMAL PROTEIN OF 112 KDA"/>
    <property type="match status" value="1"/>
</dbReference>
<proteinExistence type="predicted"/>
<feature type="coiled-coil region" evidence="1">
    <location>
        <begin position="31"/>
        <end position="84"/>
    </location>
</feature>
<evidence type="ECO:0000313" key="3">
    <source>
        <dbReference type="Proteomes" id="UP000770717"/>
    </source>
</evidence>
<sequence>MKEELIQVNVQRKQQLLELGHLRDEEKHKVAQEHQKAMSKLRAEMESMRLDLQKTHATQAQQALEKASSRLMQIEKEYREKLAKTAQVVCDLQANITTMREESGHHQLAAERRLQETGQNYEDNKRQLMRENENAIKLLKDEVNGYCDQLHLSERRLQDKELELQEQITHIRQEYELKMRGLMPASVRHELEDTITSLKSQVNFLQKRVQVLQEDLTLHQSKRL</sequence>
<comment type="caution">
    <text evidence="2">The sequence shown here is derived from an EMBL/GenBank/DDBJ whole genome shotgun (WGS) entry which is preliminary data.</text>
</comment>
<accession>A0A8J6JUM0</accession>
<organism evidence="2 3">
    <name type="scientific">Eleutherodactylus coqui</name>
    <name type="common">Puerto Rican coqui</name>
    <dbReference type="NCBI Taxonomy" id="57060"/>
    <lineage>
        <taxon>Eukaryota</taxon>
        <taxon>Metazoa</taxon>
        <taxon>Chordata</taxon>
        <taxon>Craniata</taxon>
        <taxon>Vertebrata</taxon>
        <taxon>Euteleostomi</taxon>
        <taxon>Amphibia</taxon>
        <taxon>Batrachia</taxon>
        <taxon>Anura</taxon>
        <taxon>Neobatrachia</taxon>
        <taxon>Hyloidea</taxon>
        <taxon>Eleutherodactylidae</taxon>
        <taxon>Eleutherodactylinae</taxon>
        <taxon>Eleutherodactylus</taxon>
        <taxon>Eleutherodactylus</taxon>
    </lineage>
</organism>
<dbReference type="PANTHER" id="PTHR18871">
    <property type="entry name" value="CENTROSOMAL PROTEIN OF 112 KDA"/>
    <property type="match status" value="1"/>
</dbReference>
<dbReference type="EMBL" id="WNTK01000078">
    <property type="protein sequence ID" value="KAG9472038.1"/>
    <property type="molecule type" value="Genomic_DNA"/>
</dbReference>
<feature type="coiled-coil region" evidence="1">
    <location>
        <begin position="111"/>
        <end position="222"/>
    </location>
</feature>
<evidence type="ECO:0000256" key="1">
    <source>
        <dbReference type="SAM" id="Coils"/>
    </source>
</evidence>
<dbReference type="Proteomes" id="UP000770717">
    <property type="component" value="Unassembled WGS sequence"/>
</dbReference>
<keyword evidence="1" id="KW-0175">Coiled coil</keyword>